<proteinExistence type="predicted"/>
<feature type="domain" description="DUF7847" evidence="2">
    <location>
        <begin position="15"/>
        <end position="148"/>
    </location>
</feature>
<protein>
    <recommendedName>
        <fullName evidence="2">DUF7847 domain-containing protein</fullName>
    </recommendedName>
</protein>
<comment type="caution">
    <text evidence="3">The sequence shown here is derived from an EMBL/GenBank/DDBJ whole genome shotgun (WGS) entry which is preliminary data.</text>
</comment>
<gene>
    <name evidence="3" type="ORF">S01H4_39975</name>
</gene>
<feature type="transmembrane region" description="Helical" evidence="1">
    <location>
        <begin position="124"/>
        <end position="150"/>
    </location>
</feature>
<sequence length="158" mass="17622">MWQDSVVPLFQAHSVSVFFAGFLALIILSGLGLGFIRITLNLRDKKKTHVSQLFGSFHLVPKLIVAGFIALVVITIGLALFIIPGIFLITRLFFFKAYIVDKDAGVIESLKKSYNATRGLEWEVLGLFIVMLMLMAIPVIGFPVGTLMFVDSYRKLQK</sequence>
<evidence type="ECO:0000256" key="1">
    <source>
        <dbReference type="SAM" id="Phobius"/>
    </source>
</evidence>
<keyword evidence="1" id="KW-1133">Transmembrane helix</keyword>
<dbReference type="Pfam" id="PF25231">
    <property type="entry name" value="DUF7847"/>
    <property type="match status" value="1"/>
</dbReference>
<evidence type="ECO:0000259" key="2">
    <source>
        <dbReference type="Pfam" id="PF25231"/>
    </source>
</evidence>
<evidence type="ECO:0000313" key="3">
    <source>
        <dbReference type="EMBL" id="GAH03476.1"/>
    </source>
</evidence>
<dbReference type="EMBL" id="BART01021722">
    <property type="protein sequence ID" value="GAH03476.1"/>
    <property type="molecule type" value="Genomic_DNA"/>
</dbReference>
<reference evidence="3" key="1">
    <citation type="journal article" date="2014" name="Front. Microbiol.">
        <title>High frequency of phylogenetically diverse reductive dehalogenase-homologous genes in deep subseafloor sedimentary metagenomes.</title>
        <authorList>
            <person name="Kawai M."/>
            <person name="Futagami T."/>
            <person name="Toyoda A."/>
            <person name="Takaki Y."/>
            <person name="Nishi S."/>
            <person name="Hori S."/>
            <person name="Arai W."/>
            <person name="Tsubouchi T."/>
            <person name="Morono Y."/>
            <person name="Uchiyama I."/>
            <person name="Ito T."/>
            <person name="Fujiyama A."/>
            <person name="Inagaki F."/>
            <person name="Takami H."/>
        </authorList>
    </citation>
    <scope>NUCLEOTIDE SEQUENCE</scope>
    <source>
        <strain evidence="3">Expedition CK06-06</strain>
    </source>
</reference>
<keyword evidence="1" id="KW-0472">Membrane</keyword>
<accession>X1C608</accession>
<name>X1C608_9ZZZZ</name>
<feature type="transmembrane region" description="Helical" evidence="1">
    <location>
        <begin position="15"/>
        <end position="42"/>
    </location>
</feature>
<keyword evidence="1" id="KW-0812">Transmembrane</keyword>
<dbReference type="InterPro" id="IPR057169">
    <property type="entry name" value="DUF7847"/>
</dbReference>
<dbReference type="AlphaFoldDB" id="X1C608"/>
<organism evidence="3">
    <name type="scientific">marine sediment metagenome</name>
    <dbReference type="NCBI Taxonomy" id="412755"/>
    <lineage>
        <taxon>unclassified sequences</taxon>
        <taxon>metagenomes</taxon>
        <taxon>ecological metagenomes</taxon>
    </lineage>
</organism>
<feature type="transmembrane region" description="Helical" evidence="1">
    <location>
        <begin position="63"/>
        <end position="89"/>
    </location>
</feature>